<accession>A0A317CHD9</accession>
<dbReference type="GO" id="GO:0016787">
    <property type="term" value="F:hydrolase activity"/>
    <property type="evidence" value="ECO:0007669"/>
    <property type="project" value="UniProtKB-KW"/>
</dbReference>
<evidence type="ECO:0000313" key="3">
    <source>
        <dbReference type="Proteomes" id="UP000245506"/>
    </source>
</evidence>
<dbReference type="Proteomes" id="UP000245506">
    <property type="component" value="Unassembled WGS sequence"/>
</dbReference>
<proteinExistence type="predicted"/>
<sequence>MLELLVDYRMRCPEEAEAIHQLIVFVNNNPDCFERTLLIGHVTGSAWVVNQAGTHTLLTHHKKLNKWLQLGGHADGETDILKAALLEVEEESGLAEFEAVSPAIFDIDIHPIPARGDEPEHLHYDVRFAVRAIGSDDYIVSDESHDLSWVETSRISEYTQEESMLRMSKKWLSY</sequence>
<organism evidence="2 3">
    <name type="scientific">Leucothrix arctica</name>
    <dbReference type="NCBI Taxonomy" id="1481894"/>
    <lineage>
        <taxon>Bacteria</taxon>
        <taxon>Pseudomonadati</taxon>
        <taxon>Pseudomonadota</taxon>
        <taxon>Gammaproteobacteria</taxon>
        <taxon>Thiotrichales</taxon>
        <taxon>Thiotrichaceae</taxon>
        <taxon>Leucothrix</taxon>
    </lineage>
</organism>
<keyword evidence="3" id="KW-1185">Reference proteome</keyword>
<dbReference type="Gene3D" id="3.90.79.10">
    <property type="entry name" value="Nucleoside Triphosphate Pyrophosphohydrolase"/>
    <property type="match status" value="1"/>
</dbReference>
<evidence type="ECO:0000313" key="2">
    <source>
        <dbReference type="EMBL" id="PWQ97551.1"/>
    </source>
</evidence>
<dbReference type="CDD" id="cd03674">
    <property type="entry name" value="NUDIX_Hydrolase"/>
    <property type="match status" value="1"/>
</dbReference>
<dbReference type="Pfam" id="PF00293">
    <property type="entry name" value="NUDIX"/>
    <property type="match status" value="1"/>
</dbReference>
<dbReference type="EMBL" id="QGKL01000019">
    <property type="protein sequence ID" value="PWQ97551.1"/>
    <property type="molecule type" value="Genomic_DNA"/>
</dbReference>
<gene>
    <name evidence="2" type="ORF">DKT75_06425</name>
</gene>
<name>A0A317CHD9_9GAMM</name>
<dbReference type="SUPFAM" id="SSF55811">
    <property type="entry name" value="Nudix"/>
    <property type="match status" value="1"/>
</dbReference>
<feature type="domain" description="Nudix hydrolase" evidence="1">
    <location>
        <begin position="46"/>
        <end position="157"/>
    </location>
</feature>
<evidence type="ECO:0000259" key="1">
    <source>
        <dbReference type="Pfam" id="PF00293"/>
    </source>
</evidence>
<dbReference type="AlphaFoldDB" id="A0A317CHD9"/>
<reference evidence="2 3" key="1">
    <citation type="submission" date="2018-05" db="EMBL/GenBank/DDBJ databases">
        <title>Leucothrix arctica sp. nov., isolated from Arctic seawater.</title>
        <authorList>
            <person name="Choi A."/>
            <person name="Baek K."/>
        </authorList>
    </citation>
    <scope>NUCLEOTIDE SEQUENCE [LARGE SCALE GENOMIC DNA]</scope>
    <source>
        <strain evidence="2 3">IMCC9719</strain>
    </source>
</reference>
<dbReference type="InterPro" id="IPR000086">
    <property type="entry name" value="NUDIX_hydrolase_dom"/>
</dbReference>
<keyword evidence="2" id="KW-0378">Hydrolase</keyword>
<comment type="caution">
    <text evidence="2">The sequence shown here is derived from an EMBL/GenBank/DDBJ whole genome shotgun (WGS) entry which is preliminary data.</text>
</comment>
<protein>
    <submittedName>
        <fullName evidence="2">NUDIX hydrolase</fullName>
    </submittedName>
</protein>
<dbReference type="InterPro" id="IPR015797">
    <property type="entry name" value="NUDIX_hydrolase-like_dom_sf"/>
</dbReference>